<dbReference type="AlphaFoldDB" id="A0A1G6GG71"/>
<evidence type="ECO:0000259" key="2">
    <source>
        <dbReference type="PROSITE" id="PS51740"/>
    </source>
</evidence>
<dbReference type="InterPro" id="IPR052731">
    <property type="entry name" value="B_subtilis_Trans_State_Reg"/>
</dbReference>
<dbReference type="EMBL" id="FMYM01000001">
    <property type="protein sequence ID" value="SDB80960.1"/>
    <property type="molecule type" value="Genomic_DNA"/>
</dbReference>
<evidence type="ECO:0000313" key="4">
    <source>
        <dbReference type="Proteomes" id="UP000242662"/>
    </source>
</evidence>
<organism evidence="3 4">
    <name type="scientific">Shouchella lonarensis</name>
    <dbReference type="NCBI Taxonomy" id="1464122"/>
    <lineage>
        <taxon>Bacteria</taxon>
        <taxon>Bacillati</taxon>
        <taxon>Bacillota</taxon>
        <taxon>Bacilli</taxon>
        <taxon>Bacillales</taxon>
        <taxon>Bacillaceae</taxon>
        <taxon>Shouchella</taxon>
    </lineage>
</organism>
<feature type="domain" description="SpoVT-AbrB" evidence="2">
    <location>
        <begin position="5"/>
        <end position="50"/>
    </location>
</feature>
<dbReference type="NCBIfam" id="TIGR01439">
    <property type="entry name" value="lp_hng_hel_AbrB"/>
    <property type="match status" value="1"/>
</dbReference>
<reference evidence="4" key="1">
    <citation type="submission" date="2016-09" db="EMBL/GenBank/DDBJ databases">
        <authorList>
            <person name="Varghese N."/>
            <person name="Submissions S."/>
        </authorList>
    </citation>
    <scope>NUCLEOTIDE SEQUENCE [LARGE SCALE GENOMIC DNA]</scope>
    <source>
        <strain evidence="4">25nlg</strain>
    </source>
</reference>
<name>A0A1G6GG71_9BACI</name>
<protein>
    <submittedName>
        <fullName evidence="3">Transcriptional regulator, AbrB family</fullName>
    </submittedName>
</protein>
<dbReference type="PANTHER" id="PTHR36432:SF4">
    <property type="entry name" value="TRANSITION STATE REGULATOR ABH-RELATED"/>
    <property type="match status" value="1"/>
</dbReference>
<dbReference type="PANTHER" id="PTHR36432">
    <property type="match status" value="1"/>
</dbReference>
<dbReference type="PROSITE" id="PS51740">
    <property type="entry name" value="SPOVT_ABRB"/>
    <property type="match status" value="1"/>
</dbReference>
<dbReference type="GO" id="GO:0003677">
    <property type="term" value="F:DNA binding"/>
    <property type="evidence" value="ECO:0007669"/>
    <property type="project" value="UniProtKB-UniRule"/>
</dbReference>
<dbReference type="Proteomes" id="UP000242662">
    <property type="component" value="Unassembled WGS sequence"/>
</dbReference>
<evidence type="ECO:0000313" key="3">
    <source>
        <dbReference type="EMBL" id="SDB80960.1"/>
    </source>
</evidence>
<evidence type="ECO:0000256" key="1">
    <source>
        <dbReference type="PROSITE-ProRule" id="PRU01076"/>
    </source>
</evidence>
<keyword evidence="4" id="KW-1185">Reference proteome</keyword>
<sequence>MKATGIVRKIDQLGRIVIPKELRNVMGLEIGTPMEIYVEEERIIVQKYEPSIKACMVTGESSHEHLLLADGNIVISKRAATQLLEELQKQMGAPEQEEKEVVALS</sequence>
<dbReference type="InterPro" id="IPR040678">
    <property type="entry name" value="AbrB_C"/>
</dbReference>
<dbReference type="RefSeq" id="WP_176763707.1">
    <property type="nucleotide sequence ID" value="NZ_FMYM01000001.1"/>
</dbReference>
<dbReference type="Pfam" id="PF18277">
    <property type="entry name" value="AbrB_C"/>
    <property type="match status" value="1"/>
</dbReference>
<dbReference type="Gene3D" id="2.10.260.10">
    <property type="match status" value="1"/>
</dbReference>
<dbReference type="Pfam" id="PF04014">
    <property type="entry name" value="MazE_antitoxin"/>
    <property type="match status" value="1"/>
</dbReference>
<accession>A0A1G6GG71</accession>
<dbReference type="SUPFAM" id="SSF89447">
    <property type="entry name" value="AbrB/MazE/MraZ-like"/>
    <property type="match status" value="1"/>
</dbReference>
<dbReference type="InterPro" id="IPR037914">
    <property type="entry name" value="SpoVT-AbrB_sf"/>
</dbReference>
<dbReference type="STRING" id="1464122.SAMN05421737_1012"/>
<gene>
    <name evidence="3" type="ORF">SAMN05421737_1012</name>
</gene>
<keyword evidence="1" id="KW-0238">DNA-binding</keyword>
<proteinExistence type="predicted"/>
<dbReference type="SMART" id="SM00966">
    <property type="entry name" value="SpoVT_AbrB"/>
    <property type="match status" value="1"/>
</dbReference>
<dbReference type="InterPro" id="IPR007159">
    <property type="entry name" value="SpoVT-AbrB_dom"/>
</dbReference>